<gene>
    <name evidence="1" type="ORF">P4R38_08460</name>
</gene>
<evidence type="ECO:0000313" key="2">
    <source>
        <dbReference type="Proteomes" id="UP001528912"/>
    </source>
</evidence>
<proteinExistence type="predicted"/>
<organism evidence="1 2">
    <name type="scientific">Luteipulveratus flavus</name>
    <dbReference type="NCBI Taxonomy" id="3031728"/>
    <lineage>
        <taxon>Bacteria</taxon>
        <taxon>Bacillati</taxon>
        <taxon>Actinomycetota</taxon>
        <taxon>Actinomycetes</taxon>
        <taxon>Micrococcales</taxon>
        <taxon>Dermacoccaceae</taxon>
        <taxon>Luteipulveratus</taxon>
    </lineage>
</organism>
<dbReference type="SUPFAM" id="SSF53756">
    <property type="entry name" value="UDP-Glycosyltransferase/glycogen phosphorylase"/>
    <property type="match status" value="1"/>
</dbReference>
<protein>
    <submittedName>
        <fullName evidence="1">Uncharacterized protein</fullName>
    </submittedName>
</protein>
<name>A0ABT6C601_9MICO</name>
<reference evidence="1 2" key="1">
    <citation type="submission" date="2023-03" db="EMBL/GenBank/DDBJ databases">
        <title>YIM 133296 draft genome.</title>
        <authorList>
            <person name="Xiong L."/>
        </authorList>
    </citation>
    <scope>NUCLEOTIDE SEQUENCE [LARGE SCALE GENOMIC DNA]</scope>
    <source>
        <strain evidence="1 2">YIM 133296</strain>
    </source>
</reference>
<dbReference type="Gene3D" id="3.40.50.2000">
    <property type="entry name" value="Glycogen Phosphorylase B"/>
    <property type="match status" value="2"/>
</dbReference>
<dbReference type="RefSeq" id="WP_277191848.1">
    <property type="nucleotide sequence ID" value="NZ_JAROAV010000027.1"/>
</dbReference>
<keyword evidence="2" id="KW-1185">Reference proteome</keyword>
<dbReference type="EMBL" id="JAROAV010000027">
    <property type="protein sequence ID" value="MDF8264270.1"/>
    <property type="molecule type" value="Genomic_DNA"/>
</dbReference>
<sequence>MRLTHLIPDAERHGVTIHARRLAAHVPGSTTAGWPDTPPDGFVIIHFTERLWRTATESALEVVRRATGRAERLAVVMHDLPQPSDGEHYPQRQQLFAQVTELADLIVVSSEFERGLLLACLRDRGDAGRHRVAVLPLPVDHPDTTPPARVDRTIATLGFLYPGKGVEDVLVAAAQLPQPPAVINLGGAAPGHADVVDHLAELADQHGVTWRASGWLYADELAAAMREVGVPVAPHRHMSASGSINTWLEAGRRPLVAPTPYARELGGRHPGAITLISDLTRQLADALDRPSTTWVSPGQEVGLSWEQAGRDLAALVTS</sequence>
<dbReference type="Proteomes" id="UP001528912">
    <property type="component" value="Unassembled WGS sequence"/>
</dbReference>
<comment type="caution">
    <text evidence="1">The sequence shown here is derived from an EMBL/GenBank/DDBJ whole genome shotgun (WGS) entry which is preliminary data.</text>
</comment>
<accession>A0ABT6C601</accession>
<evidence type="ECO:0000313" key="1">
    <source>
        <dbReference type="EMBL" id="MDF8264270.1"/>
    </source>
</evidence>